<dbReference type="EMBL" id="PIDS01001802">
    <property type="protein sequence ID" value="PLL19313.1"/>
    <property type="molecule type" value="Genomic_DNA"/>
</dbReference>
<dbReference type="Proteomes" id="UP000234505">
    <property type="component" value="Unassembled WGS sequence"/>
</dbReference>
<dbReference type="InterPro" id="IPR036937">
    <property type="entry name" value="Adhesion_dom_fimbrial_sf"/>
</dbReference>
<dbReference type="InterPro" id="IPR008966">
    <property type="entry name" value="Adhesion_dom_sf"/>
</dbReference>
<dbReference type="AlphaFoldDB" id="A0A2J4PKK4"/>
<feature type="chain" id="PRO_5014392587" evidence="1">
    <location>
        <begin position="25"/>
        <end position="100"/>
    </location>
</feature>
<reference evidence="2 3" key="1">
    <citation type="submission" date="2017-11" db="EMBL/GenBank/DDBJ databases">
        <authorList>
            <person name="Han C.G."/>
        </authorList>
    </citation>
    <scope>NUCLEOTIDE SEQUENCE [LARGE SCALE GENOMIC DNA]</scope>
    <source>
        <strain evidence="2 3">A11</strain>
    </source>
</reference>
<organism evidence="2 3">
    <name type="scientific">Klebsiella michiganensis</name>
    <dbReference type="NCBI Taxonomy" id="1134687"/>
    <lineage>
        <taxon>Bacteria</taxon>
        <taxon>Pseudomonadati</taxon>
        <taxon>Pseudomonadota</taxon>
        <taxon>Gammaproteobacteria</taxon>
        <taxon>Enterobacterales</taxon>
        <taxon>Enterobacteriaceae</taxon>
        <taxon>Klebsiella/Raoultella group</taxon>
        <taxon>Klebsiella</taxon>
    </lineage>
</organism>
<dbReference type="InterPro" id="IPR050263">
    <property type="entry name" value="Bact_Fimbrial_Adh_Pro"/>
</dbReference>
<keyword evidence="1" id="KW-0732">Signal</keyword>
<name>A0A2J4PKK4_9ENTR</name>
<dbReference type="GO" id="GO:0009289">
    <property type="term" value="C:pilus"/>
    <property type="evidence" value="ECO:0007669"/>
    <property type="project" value="InterPro"/>
</dbReference>
<dbReference type="GO" id="GO:0043709">
    <property type="term" value="P:cell adhesion involved in single-species biofilm formation"/>
    <property type="evidence" value="ECO:0007669"/>
    <property type="project" value="TreeGrafter"/>
</dbReference>
<protein>
    <submittedName>
        <fullName evidence="2">Type 1 fimbrial protein</fullName>
    </submittedName>
</protein>
<dbReference type="PANTHER" id="PTHR33420">
    <property type="entry name" value="FIMBRIAL SUBUNIT ELFA-RELATED"/>
    <property type="match status" value="1"/>
</dbReference>
<dbReference type="SUPFAM" id="SSF49401">
    <property type="entry name" value="Bacterial adhesins"/>
    <property type="match status" value="1"/>
</dbReference>
<feature type="non-terminal residue" evidence="2">
    <location>
        <position position="100"/>
    </location>
</feature>
<dbReference type="PANTHER" id="PTHR33420:SF27">
    <property type="entry name" value="PROTEIN FIMG"/>
    <property type="match status" value="1"/>
</dbReference>
<accession>A0A2J4PKK4</accession>
<proteinExistence type="predicted"/>
<feature type="signal peptide" evidence="1">
    <location>
        <begin position="1"/>
        <end position="24"/>
    </location>
</feature>
<evidence type="ECO:0000256" key="1">
    <source>
        <dbReference type="SAM" id="SignalP"/>
    </source>
</evidence>
<comment type="caution">
    <text evidence="2">The sequence shown here is derived from an EMBL/GenBank/DDBJ whole genome shotgun (WGS) entry which is preliminary data.</text>
</comment>
<evidence type="ECO:0000313" key="2">
    <source>
        <dbReference type="EMBL" id="PLL19313.1"/>
    </source>
</evidence>
<sequence length="100" mass="10737">MRIIASPAVITLFTAISSSLPIYAADVTLYINGDIVASSCTVENNGMYNIDLGHNIPSRRLNAANSYSTWTEFYVTLSHCPVGTSRVTAHFTGPLDGTNP</sequence>
<dbReference type="Gene3D" id="2.60.40.1090">
    <property type="entry name" value="Fimbrial-type adhesion domain"/>
    <property type="match status" value="1"/>
</dbReference>
<gene>
    <name evidence="2" type="ORF">CWN50_32215</name>
</gene>
<evidence type="ECO:0000313" key="3">
    <source>
        <dbReference type="Proteomes" id="UP000234505"/>
    </source>
</evidence>
<reference evidence="2 3" key="2">
    <citation type="submission" date="2018-01" db="EMBL/GenBank/DDBJ databases">
        <title>Genomic study of Klebsiella pneumoniae.</title>
        <authorList>
            <person name="Yang Y."/>
            <person name="Bicalho R."/>
        </authorList>
    </citation>
    <scope>NUCLEOTIDE SEQUENCE [LARGE SCALE GENOMIC DNA]</scope>
    <source>
        <strain evidence="2 3">A11</strain>
    </source>
</reference>